<reference evidence="7 8" key="2">
    <citation type="journal article" date="2012" name="Nature">
        <title>Insights into hominid evolution from the gorilla genome sequence.</title>
        <authorList>
            <person name="Scally A."/>
            <person name="Dutheil J.Y."/>
            <person name="Hillier L.W."/>
            <person name="Jordan G.E."/>
            <person name="Goodhead I."/>
            <person name="Herrero J."/>
            <person name="Hobolth A."/>
            <person name="Lappalainen T."/>
            <person name="Mailund T."/>
            <person name="Marques-Bonet T."/>
            <person name="McCarthy S."/>
            <person name="Montgomery S.H."/>
            <person name="Schwalie P.C."/>
            <person name="Tang Y.A."/>
            <person name="Ward M.C."/>
            <person name="Xue Y."/>
            <person name="Yngvadottir B."/>
            <person name="Alkan C."/>
            <person name="Andersen L.N."/>
            <person name="Ayub Q."/>
            <person name="Ball E.V."/>
            <person name="Beal K."/>
            <person name="Bradley B.J."/>
            <person name="Chen Y."/>
            <person name="Clee C.M."/>
            <person name="Fitzgerald S."/>
            <person name="Graves T.A."/>
            <person name="Gu Y."/>
            <person name="Heath P."/>
            <person name="Heger A."/>
            <person name="Karakoc E."/>
            <person name="Kolb-Kokocinski A."/>
            <person name="Laird G.K."/>
            <person name="Lunter G."/>
            <person name="Meader S."/>
            <person name="Mort M."/>
            <person name="Mullikin J.C."/>
            <person name="Munch K."/>
            <person name="O'Connor T.D."/>
            <person name="Phillips A.D."/>
            <person name="Prado-Martinez J."/>
            <person name="Rogers A.S."/>
            <person name="Sajjadian S."/>
            <person name="Schmidt D."/>
            <person name="Shaw K."/>
            <person name="Simpson J.T."/>
            <person name="Stenson P.D."/>
            <person name="Turner D.J."/>
            <person name="Vigilant L."/>
            <person name="Vilella A.J."/>
            <person name="Whitener W."/>
            <person name="Zhu B."/>
            <person name="Cooper D.N."/>
            <person name="de Jong P."/>
            <person name="Dermitzakis E.T."/>
            <person name="Eichler E.E."/>
            <person name="Flicek P."/>
            <person name="Goldman N."/>
            <person name="Mundy N.I."/>
            <person name="Ning Z."/>
            <person name="Odom D.T."/>
            <person name="Ponting C.P."/>
            <person name="Quail M.A."/>
            <person name="Ryder O.A."/>
            <person name="Searle S.M."/>
            <person name="Warren W.C."/>
            <person name="Wilson R.K."/>
            <person name="Schierup M.H."/>
            <person name="Rogers J."/>
            <person name="Tyler-Smith C."/>
            <person name="Durbin R."/>
        </authorList>
    </citation>
    <scope>NUCLEOTIDE SEQUENCE [LARGE SCALE GENOMIC DNA]</scope>
</reference>
<evidence type="ECO:0000313" key="7">
    <source>
        <dbReference type="Ensembl" id="ENSGGOP00000037724.1"/>
    </source>
</evidence>
<sequence length="98" mass="10600">MLLQSQTTGVSHSFTPKGITIPQREKPGHMYQNEDYLQNGLPTETTVLGTVQILCCLLISSLGAILVFAPYPSHFSPAISTTLMSGYPFLGALCGRNQ</sequence>
<evidence type="ECO:0000256" key="3">
    <source>
        <dbReference type="ARBA" id="ARBA00022989"/>
    </source>
</evidence>
<dbReference type="Proteomes" id="UP000001519">
    <property type="component" value="Chromosome 11"/>
</dbReference>
<evidence type="ECO:0000256" key="1">
    <source>
        <dbReference type="ARBA" id="ARBA00004141"/>
    </source>
</evidence>
<keyword evidence="8" id="KW-1185">Reference proteome</keyword>
<dbReference type="Bgee" id="ENSGGOG00000001675">
    <property type="expression patterns" value="Expressed in liver and 6 other cell types or tissues"/>
</dbReference>
<evidence type="ECO:0000256" key="5">
    <source>
        <dbReference type="SAM" id="MobiDB-lite"/>
    </source>
</evidence>
<reference evidence="8" key="1">
    <citation type="submission" date="2011-05" db="EMBL/GenBank/DDBJ databases">
        <title>Insights into the evolution of the great apes provided by the gorilla genome.</title>
        <authorList>
            <person name="Scally A."/>
        </authorList>
    </citation>
    <scope>NUCLEOTIDE SEQUENCE [LARGE SCALE GENOMIC DNA]</scope>
</reference>
<feature type="transmembrane region" description="Helical" evidence="6">
    <location>
        <begin position="47"/>
        <end position="69"/>
    </location>
</feature>
<gene>
    <name evidence="7" type="primary">MS4A7</name>
</gene>
<dbReference type="GeneTree" id="ENSGT00940000162779"/>
<dbReference type="InterPro" id="IPR007237">
    <property type="entry name" value="CD20-like"/>
</dbReference>
<dbReference type="Ensembl" id="ENSGGOT00000051372.1">
    <property type="protein sequence ID" value="ENSGGOP00000037724.1"/>
    <property type="gene ID" value="ENSGGOG00000001675.3"/>
</dbReference>
<reference evidence="7" key="3">
    <citation type="submission" date="2025-08" db="UniProtKB">
        <authorList>
            <consortium name="Ensembl"/>
        </authorList>
    </citation>
    <scope>IDENTIFICATION</scope>
</reference>
<feature type="compositionally biased region" description="Polar residues" evidence="5">
    <location>
        <begin position="1"/>
        <end position="14"/>
    </location>
</feature>
<accession>A0A2I2YRY2</accession>
<reference evidence="7" key="4">
    <citation type="submission" date="2025-09" db="UniProtKB">
        <authorList>
            <consortium name="Ensembl"/>
        </authorList>
    </citation>
    <scope>IDENTIFICATION</scope>
</reference>
<dbReference type="EMBL" id="CABD030079397">
    <property type="status" value="NOT_ANNOTATED_CDS"/>
    <property type="molecule type" value="Genomic_DNA"/>
</dbReference>
<keyword evidence="4 6" id="KW-0472">Membrane</keyword>
<evidence type="ECO:0000256" key="2">
    <source>
        <dbReference type="ARBA" id="ARBA00022692"/>
    </source>
</evidence>
<keyword evidence="2 6" id="KW-0812">Transmembrane</keyword>
<name>A0A2I2YRY2_GORGO</name>
<evidence type="ECO:0000313" key="8">
    <source>
        <dbReference type="Proteomes" id="UP000001519"/>
    </source>
</evidence>
<dbReference type="Pfam" id="PF04103">
    <property type="entry name" value="CD20"/>
    <property type="match status" value="1"/>
</dbReference>
<feature type="region of interest" description="Disordered" evidence="5">
    <location>
        <begin position="1"/>
        <end position="26"/>
    </location>
</feature>
<organism evidence="7 8">
    <name type="scientific">Gorilla gorilla gorilla</name>
    <name type="common">Western lowland gorilla</name>
    <dbReference type="NCBI Taxonomy" id="9595"/>
    <lineage>
        <taxon>Eukaryota</taxon>
        <taxon>Metazoa</taxon>
        <taxon>Chordata</taxon>
        <taxon>Craniata</taxon>
        <taxon>Vertebrata</taxon>
        <taxon>Euteleostomi</taxon>
        <taxon>Mammalia</taxon>
        <taxon>Eutheria</taxon>
        <taxon>Euarchontoglires</taxon>
        <taxon>Primates</taxon>
        <taxon>Haplorrhini</taxon>
        <taxon>Catarrhini</taxon>
        <taxon>Hominidae</taxon>
        <taxon>Gorilla</taxon>
    </lineage>
</organism>
<keyword evidence="3 6" id="KW-1133">Transmembrane helix</keyword>
<proteinExistence type="predicted"/>
<evidence type="ECO:0000256" key="6">
    <source>
        <dbReference type="SAM" id="Phobius"/>
    </source>
</evidence>
<dbReference type="GO" id="GO:0016020">
    <property type="term" value="C:membrane"/>
    <property type="evidence" value="ECO:0007669"/>
    <property type="project" value="UniProtKB-SubCell"/>
</dbReference>
<protein>
    <submittedName>
        <fullName evidence="7">Membrane spanning 4-domains A7</fullName>
    </submittedName>
</protein>
<comment type="subcellular location">
    <subcellularLocation>
        <location evidence="1">Membrane</location>
        <topology evidence="1">Multi-pass membrane protein</topology>
    </subcellularLocation>
</comment>
<evidence type="ECO:0000256" key="4">
    <source>
        <dbReference type="ARBA" id="ARBA00023136"/>
    </source>
</evidence>
<dbReference type="AlphaFoldDB" id="A0A2I2YRY2"/>